<evidence type="ECO:0008006" key="4">
    <source>
        <dbReference type="Google" id="ProtNLM"/>
    </source>
</evidence>
<evidence type="ECO:0000313" key="3">
    <source>
        <dbReference type="Proteomes" id="UP001363622"/>
    </source>
</evidence>
<feature type="signal peptide" evidence="1">
    <location>
        <begin position="1"/>
        <end position="26"/>
    </location>
</feature>
<reference evidence="2 3" key="1">
    <citation type="submission" date="2024-04" db="EMBL/GenBank/DDBJ databases">
        <title>Phyllosticta paracitricarpa is synonymous to the EU quarantine fungus P. citricarpa based on phylogenomic analyses.</title>
        <authorList>
            <consortium name="Lawrence Berkeley National Laboratory"/>
            <person name="Van Ingen-Buijs V.A."/>
            <person name="Van Westerhoven A.C."/>
            <person name="Haridas S."/>
            <person name="Skiadas P."/>
            <person name="Martin F."/>
            <person name="Groenewald J.Z."/>
            <person name="Crous P.W."/>
            <person name="Seidl M.F."/>
        </authorList>
    </citation>
    <scope>NUCLEOTIDE SEQUENCE [LARGE SCALE GENOMIC DNA]</scope>
    <source>
        <strain evidence="2 3">CBS 123371</strain>
    </source>
</reference>
<dbReference type="EMBL" id="JBBPHU010000006">
    <property type="protein sequence ID" value="KAK7516349.1"/>
    <property type="molecule type" value="Genomic_DNA"/>
</dbReference>
<dbReference type="Proteomes" id="UP001363622">
    <property type="component" value="Unassembled WGS sequence"/>
</dbReference>
<comment type="caution">
    <text evidence="2">The sequence shown here is derived from an EMBL/GenBank/DDBJ whole genome shotgun (WGS) entry which is preliminary data.</text>
</comment>
<feature type="chain" id="PRO_5047010720" description="Secreted protein" evidence="1">
    <location>
        <begin position="27"/>
        <end position="89"/>
    </location>
</feature>
<sequence>MIRCRCRWVLVVVVVVTVPPRPRLLATSIQTSVSAPCLARRRSGLRCQNHSQTQNLKRSFPTPICSTGCTVSMSARTWVWVWERDASGP</sequence>
<accession>A0ABR1KLG0</accession>
<name>A0ABR1KLG0_9PEZI</name>
<keyword evidence="3" id="KW-1185">Reference proteome</keyword>
<proteinExistence type="predicted"/>
<protein>
    <recommendedName>
        <fullName evidence="4">Secreted protein</fullName>
    </recommendedName>
</protein>
<gene>
    <name evidence="2" type="ORF">IWZ03DRAFT_377838</name>
</gene>
<organism evidence="2 3">
    <name type="scientific">Phyllosticta citriasiana</name>
    <dbReference type="NCBI Taxonomy" id="595635"/>
    <lineage>
        <taxon>Eukaryota</taxon>
        <taxon>Fungi</taxon>
        <taxon>Dikarya</taxon>
        <taxon>Ascomycota</taxon>
        <taxon>Pezizomycotina</taxon>
        <taxon>Dothideomycetes</taxon>
        <taxon>Dothideomycetes incertae sedis</taxon>
        <taxon>Botryosphaeriales</taxon>
        <taxon>Phyllostictaceae</taxon>
        <taxon>Phyllosticta</taxon>
    </lineage>
</organism>
<evidence type="ECO:0000313" key="2">
    <source>
        <dbReference type="EMBL" id="KAK7516349.1"/>
    </source>
</evidence>
<keyword evidence="1" id="KW-0732">Signal</keyword>
<evidence type="ECO:0000256" key="1">
    <source>
        <dbReference type="SAM" id="SignalP"/>
    </source>
</evidence>